<organism evidence="3 4">
    <name type="scientific">Gilliamella intestini</name>
    <dbReference type="NCBI Taxonomy" id="1798183"/>
    <lineage>
        <taxon>Bacteria</taxon>
        <taxon>Pseudomonadati</taxon>
        <taxon>Pseudomonadota</taxon>
        <taxon>Gammaproteobacteria</taxon>
        <taxon>Orbales</taxon>
        <taxon>Orbaceae</taxon>
        <taxon>Gilliamella</taxon>
    </lineage>
</organism>
<feature type="transmembrane region" description="Helical" evidence="2">
    <location>
        <begin position="142"/>
        <end position="165"/>
    </location>
</feature>
<keyword evidence="2" id="KW-0472">Membrane</keyword>
<keyword evidence="4" id="KW-1185">Reference proteome</keyword>
<evidence type="ECO:0000313" key="4">
    <source>
        <dbReference type="Proteomes" id="UP000199698"/>
    </source>
</evidence>
<dbReference type="AlphaFoldDB" id="A0A1C3ZTL9"/>
<dbReference type="EMBL" id="FMBA01000006">
    <property type="protein sequence ID" value="SCB85719.1"/>
    <property type="molecule type" value="Genomic_DNA"/>
</dbReference>
<name>A0A1C3ZTL9_9GAMM</name>
<dbReference type="STRING" id="1798183.GA0061080_100672"/>
<keyword evidence="2" id="KW-1133">Transmembrane helix</keyword>
<feature type="compositionally biased region" description="Basic and acidic residues" evidence="1">
    <location>
        <begin position="260"/>
        <end position="272"/>
    </location>
</feature>
<feature type="transmembrane region" description="Helical" evidence="2">
    <location>
        <begin position="62"/>
        <end position="88"/>
    </location>
</feature>
<protein>
    <submittedName>
        <fullName evidence="3">Uncharacterized protein</fullName>
    </submittedName>
</protein>
<dbReference type="Proteomes" id="UP000199698">
    <property type="component" value="Unassembled WGS sequence"/>
</dbReference>
<reference evidence="4" key="1">
    <citation type="submission" date="2016-08" db="EMBL/GenBank/DDBJ databases">
        <authorList>
            <person name="Varghese N."/>
            <person name="Submissions Spin"/>
        </authorList>
    </citation>
    <scope>NUCLEOTIDE SEQUENCE [LARGE SCALE GENOMIC DNA]</scope>
    <source>
        <strain evidence="4">R-53144</strain>
    </source>
</reference>
<proteinExistence type="predicted"/>
<feature type="transmembrane region" description="Helical" evidence="2">
    <location>
        <begin position="225"/>
        <end position="245"/>
    </location>
</feature>
<dbReference type="RefSeq" id="WP_091120702.1">
    <property type="nucleotide sequence ID" value="NZ_FMBA01000006.1"/>
</dbReference>
<feature type="transmembrane region" description="Helical" evidence="2">
    <location>
        <begin position="194"/>
        <end position="213"/>
    </location>
</feature>
<gene>
    <name evidence="3" type="ORF">GA0061080_100672</name>
</gene>
<sequence length="272" mass="31340">MQKKISFPLTFTQTRNFIRNRITQFTLVSLTLALFYAFFNSFFDKQNLAEQIYVSRNLTNYILFMMLTLLISIILKAISIATISNFYISDKLNLNLLLSKALSNTLKIILFYLIIGAFIFFILFMLSIVLIILTLLLPKELIFILIFLVLLIPILILIIFCNFFLASLVEPSQNNILDSLSLSIQLSKTQWRPAILMVLICLAFVMVFAQLAIAFDNDNFILDTLFSFCSIFFDIFVTSFFYRLYTLANTTSNSAAPPNNDDKNKEDHKLIL</sequence>
<evidence type="ECO:0000313" key="3">
    <source>
        <dbReference type="EMBL" id="SCB85719.1"/>
    </source>
</evidence>
<evidence type="ECO:0000256" key="1">
    <source>
        <dbReference type="SAM" id="MobiDB-lite"/>
    </source>
</evidence>
<accession>A0A1C3ZTL9</accession>
<feature type="transmembrane region" description="Helical" evidence="2">
    <location>
        <begin position="109"/>
        <end position="136"/>
    </location>
</feature>
<dbReference type="OrthoDB" id="7061457at2"/>
<feature type="region of interest" description="Disordered" evidence="1">
    <location>
        <begin position="253"/>
        <end position="272"/>
    </location>
</feature>
<evidence type="ECO:0000256" key="2">
    <source>
        <dbReference type="SAM" id="Phobius"/>
    </source>
</evidence>
<feature type="transmembrane region" description="Helical" evidence="2">
    <location>
        <begin position="21"/>
        <end position="42"/>
    </location>
</feature>
<keyword evidence="2" id="KW-0812">Transmembrane</keyword>